<organism evidence="1">
    <name type="scientific">Staphylococcus xylosus</name>
    <dbReference type="NCBI Taxonomy" id="1288"/>
    <lineage>
        <taxon>Bacteria</taxon>
        <taxon>Bacillati</taxon>
        <taxon>Bacillota</taxon>
        <taxon>Bacilli</taxon>
        <taxon>Bacillales</taxon>
        <taxon>Staphylococcaceae</taxon>
        <taxon>Staphylococcus</taxon>
    </lineage>
</organism>
<evidence type="ECO:0000313" key="1">
    <source>
        <dbReference type="EMBL" id="MBO1919814.1"/>
    </source>
</evidence>
<dbReference type="SUPFAM" id="SSF52777">
    <property type="entry name" value="CoA-dependent acyltransferases"/>
    <property type="match status" value="1"/>
</dbReference>
<comment type="caution">
    <text evidence="1">The sequence shown here is derived from an EMBL/GenBank/DDBJ whole genome shotgun (WGS) entry which is preliminary data.</text>
</comment>
<reference evidence="1" key="1">
    <citation type="submission" date="2021-03" db="EMBL/GenBank/DDBJ databases">
        <title>Molecular epidemiology and mechanisms of colistin and carbapenem resistance in Enterobacteriaceae from clinical isolates, the environment and porcine samples in Pretoria, South Africa.</title>
        <authorList>
            <person name="Bogoshi D."/>
            <person name="Mbelle N.M."/>
            <person name="Naidoo V."/>
            <person name="Osei Sekyere J."/>
        </authorList>
    </citation>
    <scope>NUCLEOTIDE SEQUENCE</scope>
    <source>
        <strain evidence="1">ESB009</strain>
    </source>
</reference>
<protein>
    <submittedName>
        <fullName evidence="1">Uncharacterized protein</fullName>
    </submittedName>
</protein>
<name>A0A939NC02_STAXY</name>
<dbReference type="EMBL" id="JAGETT010000010">
    <property type="protein sequence ID" value="MBO1919814.1"/>
    <property type="molecule type" value="Genomic_DNA"/>
</dbReference>
<dbReference type="Gene3D" id="3.30.559.30">
    <property type="entry name" value="Nonribosomal peptide synthetase, condensation domain"/>
    <property type="match status" value="1"/>
</dbReference>
<sequence>MEVPEELRQEIQELSQTTGSTNFMILLAAFNVLLHKYSAKKILLSVVLFQEEHTKIQKIC</sequence>
<proteinExistence type="predicted"/>
<dbReference type="AlphaFoldDB" id="A0A939NC02"/>
<gene>
    <name evidence="1" type="ORF">J4710_02675</name>
</gene>
<accession>A0A939NC02</accession>